<reference evidence="7 8" key="1">
    <citation type="submission" date="2019-06" db="EMBL/GenBank/DDBJ databases">
        <title>Sequencing the genomes of 1000 actinobacteria strains.</title>
        <authorList>
            <person name="Klenk H.-P."/>
        </authorList>
    </citation>
    <scope>NUCLEOTIDE SEQUENCE [LARGE SCALE GENOMIC DNA]</scope>
    <source>
        <strain evidence="7 8">DSM 43186</strain>
    </source>
</reference>
<dbReference type="CDD" id="cd06581">
    <property type="entry name" value="TM_PBP1_LivM_like"/>
    <property type="match status" value="1"/>
</dbReference>
<comment type="caution">
    <text evidence="7">The sequence shown here is derived from an EMBL/GenBank/DDBJ whole genome shotgun (WGS) entry which is preliminary data.</text>
</comment>
<dbReference type="Pfam" id="PF02653">
    <property type="entry name" value="BPD_transp_2"/>
    <property type="match status" value="1"/>
</dbReference>
<sequence>MAVDVSPGVAEKNSASKHAAPKLRLVNSRAGRIGVAVFIVLIVAFPLNFGDTYWLGVLNSAGIAAIAAMGLNVLTGYAGQLSLGHAAFVSIGAFTAQYVGGQLGLPMIVWLPAAGIAAAVVGAAVAPFALRLHGPYLAIVSLALVAIVVWVARNIPSITGGNEGTFVTAEATLGPINFAELSIGPLSFVREQGMFILIWSMVGLFLLLTANVMRTRAGRAMQAVRDHDIAAEVLGVRMMRTQANAFVLSTFIAGVAGGLLAVNLEYIRPDEFGVHLSVEYLAIIVIGGLASLWGPVLGALFVTMVPVIVDIFSDSLPFIQHGGTDGMSTTDMSLLLYGLLIVIFLLAEPKGLVAVIRRIRDRVRPPRKAAVNSPA</sequence>
<feature type="transmembrane region" description="Helical" evidence="6">
    <location>
        <begin position="107"/>
        <end position="129"/>
    </location>
</feature>
<dbReference type="RefSeq" id="WP_142259155.1">
    <property type="nucleotide sequence ID" value="NZ_BMPV01000007.1"/>
</dbReference>
<feature type="transmembrane region" description="Helical" evidence="6">
    <location>
        <begin position="30"/>
        <end position="47"/>
    </location>
</feature>
<dbReference type="GO" id="GO:0005886">
    <property type="term" value="C:plasma membrane"/>
    <property type="evidence" value="ECO:0007669"/>
    <property type="project" value="UniProtKB-SubCell"/>
</dbReference>
<accession>A0A543IWY0</accession>
<protein>
    <submittedName>
        <fullName evidence="7">Amino acid/amide ABC transporter membrane protein 2 (HAAT family)</fullName>
    </submittedName>
</protein>
<feature type="transmembrane region" description="Helical" evidence="6">
    <location>
        <begin position="136"/>
        <end position="152"/>
    </location>
</feature>
<evidence type="ECO:0000256" key="5">
    <source>
        <dbReference type="ARBA" id="ARBA00023136"/>
    </source>
</evidence>
<keyword evidence="3 6" id="KW-0812">Transmembrane</keyword>
<organism evidence="7 8">
    <name type="scientific">Thermopolyspora flexuosa</name>
    <dbReference type="NCBI Taxonomy" id="103836"/>
    <lineage>
        <taxon>Bacteria</taxon>
        <taxon>Bacillati</taxon>
        <taxon>Actinomycetota</taxon>
        <taxon>Actinomycetes</taxon>
        <taxon>Streptosporangiales</taxon>
        <taxon>Streptosporangiaceae</taxon>
        <taxon>Thermopolyspora</taxon>
    </lineage>
</organism>
<dbReference type="InterPro" id="IPR001851">
    <property type="entry name" value="ABC_transp_permease"/>
</dbReference>
<dbReference type="InterPro" id="IPR043428">
    <property type="entry name" value="LivM-like"/>
</dbReference>
<evidence type="ECO:0000256" key="1">
    <source>
        <dbReference type="ARBA" id="ARBA00004651"/>
    </source>
</evidence>
<gene>
    <name evidence="7" type="ORF">FHX40_1778</name>
</gene>
<dbReference type="AlphaFoldDB" id="A0A543IWY0"/>
<feature type="transmembrane region" description="Helical" evidence="6">
    <location>
        <begin position="194"/>
        <end position="213"/>
    </location>
</feature>
<dbReference type="GO" id="GO:0015658">
    <property type="term" value="F:branched-chain amino acid transmembrane transporter activity"/>
    <property type="evidence" value="ECO:0007669"/>
    <property type="project" value="InterPro"/>
</dbReference>
<name>A0A543IWY0_9ACTN</name>
<feature type="transmembrane region" description="Helical" evidence="6">
    <location>
        <begin position="299"/>
        <end position="319"/>
    </location>
</feature>
<evidence type="ECO:0000313" key="7">
    <source>
        <dbReference type="EMBL" id="TQM75081.1"/>
    </source>
</evidence>
<keyword evidence="4 6" id="KW-1133">Transmembrane helix</keyword>
<feature type="transmembrane region" description="Helical" evidence="6">
    <location>
        <begin position="245"/>
        <end position="266"/>
    </location>
</feature>
<feature type="transmembrane region" description="Helical" evidence="6">
    <location>
        <begin position="81"/>
        <end position="101"/>
    </location>
</feature>
<dbReference type="Proteomes" id="UP000319213">
    <property type="component" value="Unassembled WGS sequence"/>
</dbReference>
<proteinExistence type="predicted"/>
<dbReference type="EMBL" id="VFPQ01000001">
    <property type="protein sequence ID" value="TQM75081.1"/>
    <property type="molecule type" value="Genomic_DNA"/>
</dbReference>
<keyword evidence="2" id="KW-1003">Cell membrane</keyword>
<evidence type="ECO:0000256" key="4">
    <source>
        <dbReference type="ARBA" id="ARBA00022989"/>
    </source>
</evidence>
<evidence type="ECO:0000313" key="8">
    <source>
        <dbReference type="Proteomes" id="UP000319213"/>
    </source>
</evidence>
<dbReference type="PANTHER" id="PTHR30482">
    <property type="entry name" value="HIGH-AFFINITY BRANCHED-CHAIN AMINO ACID TRANSPORT SYSTEM PERMEASE"/>
    <property type="match status" value="1"/>
</dbReference>
<keyword evidence="8" id="KW-1185">Reference proteome</keyword>
<dbReference type="OrthoDB" id="9814461at2"/>
<feature type="transmembrane region" description="Helical" evidence="6">
    <location>
        <begin position="53"/>
        <end position="74"/>
    </location>
</feature>
<feature type="transmembrane region" description="Helical" evidence="6">
    <location>
        <begin position="272"/>
        <end position="292"/>
    </location>
</feature>
<feature type="transmembrane region" description="Helical" evidence="6">
    <location>
        <begin position="334"/>
        <end position="356"/>
    </location>
</feature>
<evidence type="ECO:0000256" key="3">
    <source>
        <dbReference type="ARBA" id="ARBA00022692"/>
    </source>
</evidence>
<evidence type="ECO:0000256" key="6">
    <source>
        <dbReference type="SAM" id="Phobius"/>
    </source>
</evidence>
<comment type="subcellular location">
    <subcellularLocation>
        <location evidence="1">Cell membrane</location>
        <topology evidence="1">Multi-pass membrane protein</topology>
    </subcellularLocation>
</comment>
<keyword evidence="5 6" id="KW-0472">Membrane</keyword>
<evidence type="ECO:0000256" key="2">
    <source>
        <dbReference type="ARBA" id="ARBA00022475"/>
    </source>
</evidence>
<dbReference type="PANTHER" id="PTHR30482:SF5">
    <property type="entry name" value="ABC TRANSPORTER PERMEASE PROTEIN"/>
    <property type="match status" value="1"/>
</dbReference>